<evidence type="ECO:0000256" key="10">
    <source>
        <dbReference type="SAM" id="Coils"/>
    </source>
</evidence>
<feature type="domain" description="Trigger factor ribosome-binding bacterial" evidence="12">
    <location>
        <begin position="1"/>
        <end position="145"/>
    </location>
</feature>
<name>A0ABN6NBK7_9BACT</name>
<keyword evidence="9" id="KW-0131">Cell cycle</keyword>
<sequence>MKIEVEAISPVEKKVTVEVDPERVARELDKAYAGLGRRVKLRGFRAGHVPRNVLERHFRDEVERQVVDTVVNASFGEAVSQHDLQPVASPRVDVAEPGLAAGQPFRYSARVEVKPRLEPKDYKQLEVTRKPAEVTDQMVSDELTRIQDSLSRLVPVEGRFEAQTGDYAVIDHEGTVDGQPFEGSKAEGVTIKVEPGDLTAGFIPQLAGAKVGDAVELDQTFPADAGYEPLRGKTAHFRVKLQSLKSREVPSIDDELAKNVGLEGIETLDALKARIRADLEKRETQRAEAELKDAVIKAALAKNEFEVPPAMVEHAIDVMLQGAFSRFARQGLDPRQLDLDIPRLRADLREQALLQVKGALLLESIADAEKIEVTDDDVQAELARMSGEMGIPLAKLQQQMKGGNARSALRNRLREDRALAFLTSEATLK</sequence>
<dbReference type="PANTHER" id="PTHR30560:SF3">
    <property type="entry name" value="TRIGGER FACTOR-LIKE PROTEIN TIG, CHLOROPLASTIC"/>
    <property type="match status" value="1"/>
</dbReference>
<dbReference type="EC" id="5.2.1.8" evidence="3 9"/>
<comment type="domain">
    <text evidence="9">Consists of 3 domains; the N-terminus binds the ribosome, the middle domain has PPIase activity, while the C-terminus has intrinsic chaperone activity on its own.</text>
</comment>
<dbReference type="HAMAP" id="MF_00303">
    <property type="entry name" value="Trigger_factor_Tig"/>
    <property type="match status" value="1"/>
</dbReference>
<evidence type="ECO:0000256" key="7">
    <source>
        <dbReference type="ARBA" id="ARBA00023235"/>
    </source>
</evidence>
<evidence type="ECO:0000256" key="9">
    <source>
        <dbReference type="HAMAP-Rule" id="MF_00303"/>
    </source>
</evidence>
<accession>A0ABN6NBK7</accession>
<evidence type="ECO:0000313" key="14">
    <source>
        <dbReference type="EMBL" id="BDG10610.1"/>
    </source>
</evidence>
<dbReference type="InterPro" id="IPR008880">
    <property type="entry name" value="Trigger_fac_C"/>
</dbReference>
<evidence type="ECO:0000256" key="8">
    <source>
        <dbReference type="ARBA" id="ARBA00029986"/>
    </source>
</evidence>
<evidence type="ECO:0000256" key="2">
    <source>
        <dbReference type="ARBA" id="ARBA00005464"/>
    </source>
</evidence>
<dbReference type="Pfam" id="PF05698">
    <property type="entry name" value="Trigger_C"/>
    <property type="match status" value="1"/>
</dbReference>
<comment type="function">
    <text evidence="9">Involved in protein export. Acts as a chaperone by maintaining the newly synthesized protein in an open conformation. Functions as a peptidyl-prolyl cis-trans isomerase.</text>
</comment>
<evidence type="ECO:0000256" key="3">
    <source>
        <dbReference type="ARBA" id="ARBA00013194"/>
    </source>
</evidence>
<proteinExistence type="inferred from homology"/>
<evidence type="ECO:0000256" key="4">
    <source>
        <dbReference type="ARBA" id="ARBA00016902"/>
    </source>
</evidence>
<evidence type="ECO:0000256" key="5">
    <source>
        <dbReference type="ARBA" id="ARBA00023110"/>
    </source>
</evidence>
<dbReference type="Proteomes" id="UP001162734">
    <property type="component" value="Chromosome"/>
</dbReference>
<dbReference type="InterPro" id="IPR037041">
    <property type="entry name" value="Trigger_fac_C_sf"/>
</dbReference>
<evidence type="ECO:0000256" key="1">
    <source>
        <dbReference type="ARBA" id="ARBA00000971"/>
    </source>
</evidence>
<evidence type="ECO:0000259" key="11">
    <source>
        <dbReference type="Pfam" id="PF00254"/>
    </source>
</evidence>
<dbReference type="InterPro" id="IPR001179">
    <property type="entry name" value="PPIase_FKBP_dom"/>
</dbReference>
<dbReference type="InterPro" id="IPR005215">
    <property type="entry name" value="Trig_fac"/>
</dbReference>
<dbReference type="Gene3D" id="1.10.3120.10">
    <property type="entry name" value="Trigger factor, C-terminal domain"/>
    <property type="match status" value="1"/>
</dbReference>
<feature type="domain" description="Trigger factor C-terminal" evidence="13">
    <location>
        <begin position="267"/>
        <end position="422"/>
    </location>
</feature>
<keyword evidence="9" id="KW-0963">Cytoplasm</keyword>
<dbReference type="Gene3D" id="3.10.50.40">
    <property type="match status" value="1"/>
</dbReference>
<keyword evidence="9" id="KW-0132">Cell division</keyword>
<feature type="coiled-coil region" evidence="10">
    <location>
        <begin position="268"/>
        <end position="304"/>
    </location>
</feature>
<comment type="subcellular location">
    <subcellularLocation>
        <location evidence="9">Cytoplasm</location>
    </subcellularLocation>
    <text evidence="9">About half TF is bound to the ribosome near the polypeptide exit tunnel while the other half is free in the cytoplasm.</text>
</comment>
<dbReference type="InterPro" id="IPR036611">
    <property type="entry name" value="Trigger_fac_ribosome-bd_sf"/>
</dbReference>
<evidence type="ECO:0000256" key="6">
    <source>
        <dbReference type="ARBA" id="ARBA00023186"/>
    </source>
</evidence>
<reference evidence="15" key="1">
    <citation type="journal article" date="2022" name="Int. J. Syst. Evol. Microbiol.">
        <title>Anaeromyxobacter oryzae sp. nov., Anaeromyxobacter diazotrophicus sp. nov. and Anaeromyxobacter paludicola sp. nov., isolated from paddy soils.</title>
        <authorList>
            <person name="Itoh H."/>
            <person name="Xu Z."/>
            <person name="Mise K."/>
            <person name="Masuda Y."/>
            <person name="Ushijima N."/>
            <person name="Hayakawa C."/>
            <person name="Shiratori Y."/>
            <person name="Senoo K."/>
        </authorList>
    </citation>
    <scope>NUCLEOTIDE SEQUENCE [LARGE SCALE GENOMIC DNA]</scope>
    <source>
        <strain evidence="15">Red630</strain>
    </source>
</reference>
<keyword evidence="15" id="KW-1185">Reference proteome</keyword>
<keyword evidence="5 9" id="KW-0697">Rotamase</keyword>
<dbReference type="InterPro" id="IPR046357">
    <property type="entry name" value="PPIase_dom_sf"/>
</dbReference>
<dbReference type="PIRSF" id="PIRSF003095">
    <property type="entry name" value="Trigger_factor"/>
    <property type="match status" value="1"/>
</dbReference>
<dbReference type="EMBL" id="AP025592">
    <property type="protein sequence ID" value="BDG10610.1"/>
    <property type="molecule type" value="Genomic_DNA"/>
</dbReference>
<keyword evidence="10" id="KW-0175">Coiled coil</keyword>
<protein>
    <recommendedName>
        <fullName evidence="4 9">Trigger factor</fullName>
        <shortName evidence="9">TF</shortName>
        <ecNumber evidence="3 9">5.2.1.8</ecNumber>
    </recommendedName>
    <alternativeName>
        <fullName evidence="8 9">PPIase</fullName>
    </alternativeName>
</protein>
<dbReference type="Pfam" id="PF05697">
    <property type="entry name" value="Trigger_N"/>
    <property type="match status" value="1"/>
</dbReference>
<dbReference type="NCBIfam" id="TIGR00115">
    <property type="entry name" value="tig"/>
    <property type="match status" value="1"/>
</dbReference>
<dbReference type="PANTHER" id="PTHR30560">
    <property type="entry name" value="TRIGGER FACTOR CHAPERONE AND PEPTIDYL-PROLYL CIS/TRANS ISOMERASE"/>
    <property type="match status" value="1"/>
</dbReference>
<gene>
    <name evidence="9 14" type="primary">tig</name>
    <name evidence="14" type="ORF">AMPC_37230</name>
</gene>
<keyword evidence="6 9" id="KW-0143">Chaperone</keyword>
<evidence type="ECO:0000259" key="12">
    <source>
        <dbReference type="Pfam" id="PF05697"/>
    </source>
</evidence>
<keyword evidence="7 9" id="KW-0413">Isomerase</keyword>
<dbReference type="SUPFAM" id="SSF109998">
    <property type="entry name" value="Triger factor/SurA peptide-binding domain-like"/>
    <property type="match status" value="1"/>
</dbReference>
<comment type="catalytic activity">
    <reaction evidence="1 9">
        <text>[protein]-peptidylproline (omega=180) = [protein]-peptidylproline (omega=0)</text>
        <dbReference type="Rhea" id="RHEA:16237"/>
        <dbReference type="Rhea" id="RHEA-COMP:10747"/>
        <dbReference type="Rhea" id="RHEA-COMP:10748"/>
        <dbReference type="ChEBI" id="CHEBI:83833"/>
        <dbReference type="ChEBI" id="CHEBI:83834"/>
        <dbReference type="EC" id="5.2.1.8"/>
    </reaction>
</comment>
<dbReference type="Pfam" id="PF00254">
    <property type="entry name" value="FKBP_C"/>
    <property type="match status" value="1"/>
</dbReference>
<feature type="domain" description="PPIase FKBP-type" evidence="11">
    <location>
        <begin position="161"/>
        <end position="241"/>
    </location>
</feature>
<comment type="similarity">
    <text evidence="2 9">Belongs to the FKBP-type PPIase family. Tig subfamily.</text>
</comment>
<dbReference type="SUPFAM" id="SSF102735">
    <property type="entry name" value="Trigger factor ribosome-binding domain"/>
    <property type="match status" value="1"/>
</dbReference>
<evidence type="ECO:0000259" key="13">
    <source>
        <dbReference type="Pfam" id="PF05698"/>
    </source>
</evidence>
<organism evidence="14 15">
    <name type="scientific">Anaeromyxobacter paludicola</name>
    <dbReference type="NCBI Taxonomy" id="2918171"/>
    <lineage>
        <taxon>Bacteria</taxon>
        <taxon>Pseudomonadati</taxon>
        <taxon>Myxococcota</taxon>
        <taxon>Myxococcia</taxon>
        <taxon>Myxococcales</taxon>
        <taxon>Cystobacterineae</taxon>
        <taxon>Anaeromyxobacteraceae</taxon>
        <taxon>Anaeromyxobacter</taxon>
    </lineage>
</organism>
<dbReference type="RefSeq" id="WP_248343112.1">
    <property type="nucleotide sequence ID" value="NZ_AP025592.1"/>
</dbReference>
<dbReference type="SUPFAM" id="SSF54534">
    <property type="entry name" value="FKBP-like"/>
    <property type="match status" value="1"/>
</dbReference>
<dbReference type="InterPro" id="IPR027304">
    <property type="entry name" value="Trigger_fact/SurA_dom_sf"/>
</dbReference>
<dbReference type="Gene3D" id="3.30.70.1050">
    <property type="entry name" value="Trigger factor ribosome-binding domain"/>
    <property type="match status" value="1"/>
</dbReference>
<evidence type="ECO:0000313" key="15">
    <source>
        <dbReference type="Proteomes" id="UP001162734"/>
    </source>
</evidence>
<dbReference type="InterPro" id="IPR008881">
    <property type="entry name" value="Trigger_fac_ribosome-bd_bac"/>
</dbReference>